<evidence type="ECO:0000256" key="5">
    <source>
        <dbReference type="ARBA" id="ARBA00022723"/>
    </source>
</evidence>
<dbReference type="HAMAP" id="MF_00162">
    <property type="entry name" value="GSH_S"/>
    <property type="match status" value="1"/>
</dbReference>
<dbReference type="EC" id="6.3.2.3" evidence="10"/>
<comment type="pathway">
    <text evidence="10">Sulfur metabolism; glutathione biosynthesis; glutathione from L-cysteine and L-glutamate: step 2/2.</text>
</comment>
<dbReference type="GO" id="GO:0046872">
    <property type="term" value="F:metal ion binding"/>
    <property type="evidence" value="ECO:0007669"/>
    <property type="project" value="UniProtKB-KW"/>
</dbReference>
<evidence type="ECO:0000256" key="9">
    <source>
        <dbReference type="ARBA" id="ARBA00023211"/>
    </source>
</evidence>
<evidence type="ECO:0000256" key="2">
    <source>
        <dbReference type="ARBA" id="ARBA00001946"/>
    </source>
</evidence>
<evidence type="ECO:0000256" key="10">
    <source>
        <dbReference type="HAMAP-Rule" id="MF_00162"/>
    </source>
</evidence>
<reference evidence="13 14" key="1">
    <citation type="submission" date="2020-07" db="EMBL/GenBank/DDBJ databases">
        <title>Sequencing the genomes of 1000 actinobacteria strains.</title>
        <authorList>
            <person name="Klenk H.-P."/>
        </authorList>
    </citation>
    <scope>NUCLEOTIDE SEQUENCE [LARGE SCALE GENOMIC DNA]</scope>
    <source>
        <strain evidence="13 14">DSM 15475</strain>
    </source>
</reference>
<name>A0A7Z0GJR8_9MICC</name>
<dbReference type="NCBIfam" id="TIGR01380">
    <property type="entry name" value="glut_syn"/>
    <property type="match status" value="1"/>
</dbReference>
<dbReference type="SUPFAM" id="SSF56059">
    <property type="entry name" value="Glutathione synthetase ATP-binding domain-like"/>
    <property type="match status" value="1"/>
</dbReference>
<evidence type="ECO:0000256" key="4">
    <source>
        <dbReference type="ARBA" id="ARBA00022684"/>
    </source>
</evidence>
<dbReference type="PROSITE" id="PS50975">
    <property type="entry name" value="ATP_GRASP"/>
    <property type="match status" value="1"/>
</dbReference>
<keyword evidence="4 10" id="KW-0317">Glutathione biosynthesis</keyword>
<evidence type="ECO:0000256" key="8">
    <source>
        <dbReference type="ARBA" id="ARBA00022842"/>
    </source>
</evidence>
<keyword evidence="9" id="KW-0464">Manganese</keyword>
<comment type="catalytic activity">
    <reaction evidence="10">
        <text>gamma-L-glutamyl-L-cysteine + glycine + ATP = glutathione + ADP + phosphate + H(+)</text>
        <dbReference type="Rhea" id="RHEA:13557"/>
        <dbReference type="ChEBI" id="CHEBI:15378"/>
        <dbReference type="ChEBI" id="CHEBI:30616"/>
        <dbReference type="ChEBI" id="CHEBI:43474"/>
        <dbReference type="ChEBI" id="CHEBI:57305"/>
        <dbReference type="ChEBI" id="CHEBI:57925"/>
        <dbReference type="ChEBI" id="CHEBI:58173"/>
        <dbReference type="ChEBI" id="CHEBI:456216"/>
        <dbReference type="EC" id="6.3.2.3"/>
    </reaction>
</comment>
<comment type="cofactor">
    <cofactor evidence="1">
        <name>Mn(2+)</name>
        <dbReference type="ChEBI" id="CHEBI:29035"/>
    </cofactor>
</comment>
<evidence type="ECO:0000256" key="6">
    <source>
        <dbReference type="ARBA" id="ARBA00022741"/>
    </source>
</evidence>
<keyword evidence="7 10" id="KW-0067">ATP-binding</keyword>
<evidence type="ECO:0000256" key="1">
    <source>
        <dbReference type="ARBA" id="ARBA00001936"/>
    </source>
</evidence>
<dbReference type="Proteomes" id="UP000535437">
    <property type="component" value="Unassembled WGS sequence"/>
</dbReference>
<proteinExistence type="inferred from homology"/>
<dbReference type="AlphaFoldDB" id="A0A7Z0GJR8"/>
<evidence type="ECO:0000256" key="7">
    <source>
        <dbReference type="ARBA" id="ARBA00022840"/>
    </source>
</evidence>
<keyword evidence="6 10" id="KW-0547">Nucleotide-binding</keyword>
<organism evidence="13 14">
    <name type="scientific">Nesterenkonia xinjiangensis</name>
    <dbReference type="NCBI Taxonomy" id="225327"/>
    <lineage>
        <taxon>Bacteria</taxon>
        <taxon>Bacillati</taxon>
        <taxon>Actinomycetota</taxon>
        <taxon>Actinomycetes</taxon>
        <taxon>Micrococcales</taxon>
        <taxon>Micrococcaceae</taxon>
        <taxon>Nesterenkonia</taxon>
    </lineage>
</organism>
<dbReference type="EMBL" id="JACCFY010000001">
    <property type="protein sequence ID" value="NYJ76719.1"/>
    <property type="molecule type" value="Genomic_DNA"/>
</dbReference>
<dbReference type="InterPro" id="IPR013815">
    <property type="entry name" value="ATP_grasp_subdomain_1"/>
</dbReference>
<dbReference type="Gene3D" id="3.30.470.20">
    <property type="entry name" value="ATP-grasp fold, B domain"/>
    <property type="match status" value="1"/>
</dbReference>
<comment type="similarity">
    <text evidence="10">Belongs to the prokaryotic GSH synthase family.</text>
</comment>
<dbReference type="RefSeq" id="WP_179540296.1">
    <property type="nucleotide sequence ID" value="NZ_JACCFY010000001.1"/>
</dbReference>
<dbReference type="NCBIfam" id="NF003573">
    <property type="entry name" value="PRK05246.1"/>
    <property type="match status" value="1"/>
</dbReference>
<dbReference type="PANTHER" id="PTHR21621">
    <property type="entry name" value="RIBOSOMAL PROTEIN S6 MODIFICATION PROTEIN"/>
    <property type="match status" value="1"/>
</dbReference>
<evidence type="ECO:0000313" key="14">
    <source>
        <dbReference type="Proteomes" id="UP000535437"/>
    </source>
</evidence>
<keyword evidence="5" id="KW-0479">Metal-binding</keyword>
<feature type="region of interest" description="Disordered" evidence="11">
    <location>
        <begin position="324"/>
        <end position="350"/>
    </location>
</feature>
<gene>
    <name evidence="10" type="primary">gshB</name>
    <name evidence="13" type="ORF">HNR09_000130</name>
</gene>
<dbReference type="PANTHER" id="PTHR21621:SF4">
    <property type="entry name" value="GLUTATHIONE SYNTHETASE"/>
    <property type="match status" value="1"/>
</dbReference>
<dbReference type="UniPathway" id="UPA00142">
    <property type="reaction ID" value="UER00210"/>
</dbReference>
<dbReference type="SUPFAM" id="SSF52440">
    <property type="entry name" value="PreATP-grasp domain"/>
    <property type="match status" value="1"/>
</dbReference>
<dbReference type="GO" id="GO:0005524">
    <property type="term" value="F:ATP binding"/>
    <property type="evidence" value="ECO:0007669"/>
    <property type="project" value="UniProtKB-UniRule"/>
</dbReference>
<comment type="cofactor">
    <cofactor evidence="2">
        <name>Mg(2+)</name>
        <dbReference type="ChEBI" id="CHEBI:18420"/>
    </cofactor>
</comment>
<comment type="caution">
    <text evidence="13">The sequence shown here is derived from an EMBL/GenBank/DDBJ whole genome shotgun (WGS) entry which is preliminary data.</text>
</comment>
<accession>A0A7Z0GJR8</accession>
<protein>
    <recommendedName>
        <fullName evidence="10">Glutathione synthetase</fullName>
        <ecNumber evidence="10">6.3.2.3</ecNumber>
    </recommendedName>
    <alternativeName>
        <fullName evidence="10">GSH synthetase</fullName>
        <shortName evidence="10">GSH-S</shortName>
        <shortName evidence="10">GSHase</shortName>
    </alternativeName>
    <alternativeName>
        <fullName evidence="10">Glutathione synthase</fullName>
    </alternativeName>
</protein>
<sequence length="350" mass="38314">MRLLFVTDPLETLQPDHDSTVAIMEAAQRRHAEVWVAGVADLVIDGIASAVWARPVRIAPAFRSRAGGSAARERWWRAGEQQRLELGMGDVVFMRVDPPVDDAYLRATYLLDAAVRAGALVLNAPRGLREANEKLTSLNLPDIVPSTVVTADVRDIRDALGRWRVAVAKPLDGAGGRGIIMMRDGDPGLTALIDLVTEQRTRQIVLQEFVPGVTEGDKRIFLLDGEPVGVVNRRAGAGDFRCNLAVGAMAESTTLDADDLEICRRLRPELECLGLVLVGIDVIGGRLTEVNVTSPTGIRDIERLSDERPSERILDWTMEKLAAGAQPIRPRQPERVEEEDACRPIISQTS</sequence>
<evidence type="ECO:0000256" key="3">
    <source>
        <dbReference type="ARBA" id="ARBA00022598"/>
    </source>
</evidence>
<dbReference type="InterPro" id="IPR004218">
    <property type="entry name" value="GSHS_ATP-bd"/>
</dbReference>
<dbReference type="InterPro" id="IPR004215">
    <property type="entry name" value="GSHS_N"/>
</dbReference>
<feature type="domain" description="ATP-grasp" evidence="12">
    <location>
        <begin position="132"/>
        <end position="318"/>
    </location>
</feature>
<dbReference type="InterPro" id="IPR006284">
    <property type="entry name" value="Glut_synth_pro"/>
</dbReference>
<dbReference type="Pfam" id="PF02951">
    <property type="entry name" value="GSH-S_N"/>
    <property type="match status" value="1"/>
</dbReference>
<dbReference type="GO" id="GO:0004363">
    <property type="term" value="F:glutathione synthase activity"/>
    <property type="evidence" value="ECO:0007669"/>
    <property type="project" value="UniProtKB-UniRule"/>
</dbReference>
<evidence type="ECO:0000259" key="12">
    <source>
        <dbReference type="PROSITE" id="PS50975"/>
    </source>
</evidence>
<dbReference type="GO" id="GO:0005737">
    <property type="term" value="C:cytoplasm"/>
    <property type="evidence" value="ECO:0007669"/>
    <property type="project" value="TreeGrafter"/>
</dbReference>
<evidence type="ECO:0000256" key="11">
    <source>
        <dbReference type="SAM" id="MobiDB-lite"/>
    </source>
</evidence>
<evidence type="ECO:0000313" key="13">
    <source>
        <dbReference type="EMBL" id="NYJ76719.1"/>
    </source>
</evidence>
<dbReference type="Gene3D" id="3.30.1490.20">
    <property type="entry name" value="ATP-grasp fold, A domain"/>
    <property type="match status" value="1"/>
</dbReference>
<dbReference type="InterPro" id="IPR016185">
    <property type="entry name" value="PreATP-grasp_dom_sf"/>
</dbReference>
<keyword evidence="8" id="KW-0460">Magnesium</keyword>
<dbReference type="Pfam" id="PF02955">
    <property type="entry name" value="GSH-S_ATP"/>
    <property type="match status" value="1"/>
</dbReference>
<keyword evidence="3 10" id="KW-0436">Ligase</keyword>
<keyword evidence="14" id="KW-1185">Reference proteome</keyword>
<dbReference type="Gene3D" id="3.40.50.20">
    <property type="match status" value="1"/>
</dbReference>
<dbReference type="InterPro" id="IPR011761">
    <property type="entry name" value="ATP-grasp"/>
</dbReference>